<keyword evidence="4" id="KW-0175">Coiled coil</keyword>
<dbReference type="GO" id="GO:1901135">
    <property type="term" value="P:carbohydrate derivative metabolic process"/>
    <property type="evidence" value="ECO:0007669"/>
    <property type="project" value="InterPro"/>
</dbReference>
<dbReference type="Gene3D" id="1.10.10.10">
    <property type="entry name" value="Winged helix-like DNA-binding domain superfamily/Winged helix DNA-binding domain"/>
    <property type="match status" value="1"/>
</dbReference>
<dbReference type="Proteomes" id="UP000199708">
    <property type="component" value="Unassembled WGS sequence"/>
</dbReference>
<dbReference type="STRING" id="120956.SAMN05421791_103205"/>
<evidence type="ECO:0000256" key="4">
    <source>
        <dbReference type="SAM" id="Coils"/>
    </source>
</evidence>
<dbReference type="InterPro" id="IPR036388">
    <property type="entry name" value="WH-like_DNA-bd_sf"/>
</dbReference>
<dbReference type="PROSITE" id="PS51071">
    <property type="entry name" value="HTH_RPIR"/>
    <property type="match status" value="1"/>
</dbReference>
<evidence type="ECO:0000259" key="5">
    <source>
        <dbReference type="PROSITE" id="PS51071"/>
    </source>
</evidence>
<dbReference type="InterPro" id="IPR035472">
    <property type="entry name" value="RpiR-like_SIS"/>
</dbReference>
<gene>
    <name evidence="7" type="ORF">SAMN05421791_103205</name>
</gene>
<dbReference type="InterPro" id="IPR000281">
    <property type="entry name" value="HTH_RpiR"/>
</dbReference>
<evidence type="ECO:0000259" key="6">
    <source>
        <dbReference type="PROSITE" id="PS51464"/>
    </source>
</evidence>
<dbReference type="Pfam" id="PF01380">
    <property type="entry name" value="SIS"/>
    <property type="match status" value="1"/>
</dbReference>
<dbReference type="CDD" id="cd05013">
    <property type="entry name" value="SIS_RpiR"/>
    <property type="match status" value="1"/>
</dbReference>
<dbReference type="InterPro" id="IPR009057">
    <property type="entry name" value="Homeodomain-like_sf"/>
</dbReference>
<protein>
    <submittedName>
        <fullName evidence="7">DNA-binding transcriptional regulator, MurR/RpiR family, contains HTH and SIS domains</fullName>
    </submittedName>
</protein>
<keyword evidence="8" id="KW-1185">Reference proteome</keyword>
<dbReference type="InterPro" id="IPR047640">
    <property type="entry name" value="RpiR-like"/>
</dbReference>
<dbReference type="Gene3D" id="3.40.50.10490">
    <property type="entry name" value="Glucose-6-phosphate isomerase like protein, domain 1"/>
    <property type="match status" value="1"/>
</dbReference>
<dbReference type="PANTHER" id="PTHR30514:SF1">
    <property type="entry name" value="HTH-TYPE TRANSCRIPTIONAL REGULATOR HEXR-RELATED"/>
    <property type="match status" value="1"/>
</dbReference>
<feature type="domain" description="HTH rpiR-type" evidence="5">
    <location>
        <begin position="2"/>
        <end position="78"/>
    </location>
</feature>
<evidence type="ECO:0000313" key="7">
    <source>
        <dbReference type="EMBL" id="SDG15065.1"/>
    </source>
</evidence>
<dbReference type="EMBL" id="FNCK01000003">
    <property type="protein sequence ID" value="SDG15065.1"/>
    <property type="molecule type" value="Genomic_DNA"/>
</dbReference>
<accession>A0A1G7RWB5</accession>
<dbReference type="GO" id="GO:0003700">
    <property type="term" value="F:DNA-binding transcription factor activity"/>
    <property type="evidence" value="ECO:0007669"/>
    <property type="project" value="InterPro"/>
</dbReference>
<proteinExistence type="predicted"/>
<dbReference type="GO" id="GO:0003677">
    <property type="term" value="F:DNA binding"/>
    <property type="evidence" value="ECO:0007669"/>
    <property type="project" value="UniProtKB-KW"/>
</dbReference>
<keyword evidence="1" id="KW-0805">Transcription regulation</keyword>
<evidence type="ECO:0000256" key="3">
    <source>
        <dbReference type="ARBA" id="ARBA00023163"/>
    </source>
</evidence>
<dbReference type="RefSeq" id="WP_090289613.1">
    <property type="nucleotide sequence ID" value="NZ_FNCK01000003.1"/>
</dbReference>
<evidence type="ECO:0000256" key="2">
    <source>
        <dbReference type="ARBA" id="ARBA00023125"/>
    </source>
</evidence>
<dbReference type="SUPFAM" id="SSF53697">
    <property type="entry name" value="SIS domain"/>
    <property type="match status" value="1"/>
</dbReference>
<dbReference type="Pfam" id="PF01418">
    <property type="entry name" value="HTH_6"/>
    <property type="match status" value="1"/>
</dbReference>
<dbReference type="SUPFAM" id="SSF46689">
    <property type="entry name" value="Homeodomain-like"/>
    <property type="match status" value="1"/>
</dbReference>
<organism evidence="7 8">
    <name type="scientific">Facklamia miroungae</name>
    <dbReference type="NCBI Taxonomy" id="120956"/>
    <lineage>
        <taxon>Bacteria</taxon>
        <taxon>Bacillati</taxon>
        <taxon>Bacillota</taxon>
        <taxon>Bacilli</taxon>
        <taxon>Lactobacillales</taxon>
        <taxon>Aerococcaceae</taxon>
        <taxon>Facklamia</taxon>
    </lineage>
</organism>
<dbReference type="InterPro" id="IPR001347">
    <property type="entry name" value="SIS_dom"/>
</dbReference>
<keyword evidence="2 7" id="KW-0238">DNA-binding</keyword>
<dbReference type="PANTHER" id="PTHR30514">
    <property type="entry name" value="GLUCOKINASE"/>
    <property type="match status" value="1"/>
</dbReference>
<evidence type="ECO:0000313" key="8">
    <source>
        <dbReference type="Proteomes" id="UP000199708"/>
    </source>
</evidence>
<dbReference type="GO" id="GO:0097367">
    <property type="term" value="F:carbohydrate derivative binding"/>
    <property type="evidence" value="ECO:0007669"/>
    <property type="project" value="InterPro"/>
</dbReference>
<feature type="coiled-coil region" evidence="4">
    <location>
        <begin position="1"/>
        <end position="28"/>
    </location>
</feature>
<dbReference type="InterPro" id="IPR046348">
    <property type="entry name" value="SIS_dom_sf"/>
</dbReference>
<dbReference type="PROSITE" id="PS51464">
    <property type="entry name" value="SIS"/>
    <property type="match status" value="1"/>
</dbReference>
<keyword evidence="3" id="KW-0804">Transcription</keyword>
<reference evidence="7 8" key="1">
    <citation type="submission" date="2016-10" db="EMBL/GenBank/DDBJ databases">
        <authorList>
            <person name="de Groot N.N."/>
        </authorList>
    </citation>
    <scope>NUCLEOTIDE SEQUENCE [LARGE SCALE GENOMIC DNA]</scope>
    <source>
        <strain evidence="7 8">ATCC BAA-466</strain>
    </source>
</reference>
<sequence length="286" mass="31692">MSNVQFKLKQLKDQLTETEEKIAKVIETKPKLILKASSQELADLSGTSPASWNRLAKKLGYKGVVELKVELATEGNKPEIYEDIDLLINGSEMMEDLVLKYQRICEKSLADTIKILDVESLKQAIKLMIKADRIFIYGVGASSTIAFDFLQKVSRIGKTAIFYPDMHLLLSHLSSITSRDVLLSISYSGETPEVIFGSNLAKENGANVISISGFNPTNSLAKISDVKLFIPLEEKKLRVGAITSRNSSLLLTDILYLGLAAEDYEATLSMLKYSHTKADILKNGRK</sequence>
<feature type="domain" description="SIS" evidence="6">
    <location>
        <begin position="124"/>
        <end position="265"/>
    </location>
</feature>
<dbReference type="AlphaFoldDB" id="A0A1G7RWB5"/>
<dbReference type="OrthoDB" id="1648815at2"/>
<evidence type="ECO:0000256" key="1">
    <source>
        <dbReference type="ARBA" id="ARBA00023015"/>
    </source>
</evidence>
<name>A0A1G7RWB5_9LACT</name>